<proteinExistence type="inferred from homology"/>
<name>A0A0G4P902_PENC3</name>
<evidence type="ECO:0000256" key="2">
    <source>
        <dbReference type="ARBA" id="ARBA00022857"/>
    </source>
</evidence>
<dbReference type="EMBL" id="HG793141">
    <property type="protein sequence ID" value="CRL22785.1"/>
    <property type="molecule type" value="Genomic_DNA"/>
</dbReference>
<protein>
    <submittedName>
        <fullName evidence="4">Short-chain dehydrogenase/reductase SDR</fullName>
    </submittedName>
</protein>
<evidence type="ECO:0000256" key="3">
    <source>
        <dbReference type="ARBA" id="ARBA00023002"/>
    </source>
</evidence>
<gene>
    <name evidence="4" type="ORF">PCAMFM013_S008g000214</name>
</gene>
<keyword evidence="3" id="KW-0560">Oxidoreductase</keyword>
<evidence type="ECO:0000313" key="5">
    <source>
        <dbReference type="Proteomes" id="UP000053732"/>
    </source>
</evidence>
<dbReference type="GO" id="GO:0016020">
    <property type="term" value="C:membrane"/>
    <property type="evidence" value="ECO:0007669"/>
    <property type="project" value="TreeGrafter"/>
</dbReference>
<dbReference type="Proteomes" id="UP000053732">
    <property type="component" value="Unassembled WGS sequence"/>
</dbReference>
<keyword evidence="5" id="KW-1185">Reference proteome</keyword>
<sequence>MIIALVTGANQGIGLEVTKKLAVLESHHVLMGCRDPVKGRNAAEMLQGQGLDVEFVHLDVTNDETIREAASYIEAEFGKLDILVHNAGISNDREIGNPDKSLRGLYKEQFDTNVFGAAELTDALVSLLNKSAAARVVFTSSSMASLAYCHDSIDSLYDPRFPIYRTSKAAINMLCLHYAAQYRHMGWKVNVVDPGHVATNLNRFKGPNPVESGAVQTARMATMGTDGPTGTFSRKEGGLPW</sequence>
<dbReference type="InterPro" id="IPR036291">
    <property type="entry name" value="NAD(P)-bd_dom_sf"/>
</dbReference>
<dbReference type="AlphaFoldDB" id="A0A0G4P902"/>
<dbReference type="Pfam" id="PF00106">
    <property type="entry name" value="adh_short"/>
    <property type="match status" value="1"/>
</dbReference>
<keyword evidence="2" id="KW-0521">NADP</keyword>
<accession>A0A0G4P902</accession>
<dbReference type="PRINTS" id="PR00081">
    <property type="entry name" value="GDHRDH"/>
</dbReference>
<dbReference type="InterPro" id="IPR002347">
    <property type="entry name" value="SDR_fam"/>
</dbReference>
<organism evidence="4 5">
    <name type="scientific">Penicillium camemberti (strain FM 013)</name>
    <dbReference type="NCBI Taxonomy" id="1429867"/>
    <lineage>
        <taxon>Eukaryota</taxon>
        <taxon>Fungi</taxon>
        <taxon>Dikarya</taxon>
        <taxon>Ascomycota</taxon>
        <taxon>Pezizomycotina</taxon>
        <taxon>Eurotiomycetes</taxon>
        <taxon>Eurotiomycetidae</taxon>
        <taxon>Eurotiales</taxon>
        <taxon>Aspergillaceae</taxon>
        <taxon>Penicillium</taxon>
    </lineage>
</organism>
<dbReference type="SUPFAM" id="SSF51735">
    <property type="entry name" value="NAD(P)-binding Rossmann-fold domains"/>
    <property type="match status" value="1"/>
</dbReference>
<dbReference type="PANTHER" id="PTHR43490">
    <property type="entry name" value="(+)-NEOMENTHOL DEHYDROGENASE"/>
    <property type="match status" value="1"/>
</dbReference>
<reference evidence="4 5" key="1">
    <citation type="journal article" date="2014" name="Nat. Commun.">
        <title>Multiple recent horizontal transfers of a large genomic region in cheese making fungi.</title>
        <authorList>
            <person name="Cheeseman K."/>
            <person name="Ropars J."/>
            <person name="Renault P."/>
            <person name="Dupont J."/>
            <person name="Gouzy J."/>
            <person name="Branca A."/>
            <person name="Abraham A.L."/>
            <person name="Ceppi M."/>
            <person name="Conseiller E."/>
            <person name="Debuchy R."/>
            <person name="Malagnac F."/>
            <person name="Goarin A."/>
            <person name="Silar P."/>
            <person name="Lacoste S."/>
            <person name="Sallet E."/>
            <person name="Bensimon A."/>
            <person name="Giraud T."/>
            <person name="Brygoo Y."/>
        </authorList>
    </citation>
    <scope>NUCLEOTIDE SEQUENCE [LARGE SCALE GENOMIC DNA]</scope>
    <source>
        <strain evidence="5">FM 013</strain>
    </source>
</reference>
<dbReference type="PANTHER" id="PTHR43490:SF99">
    <property type="entry name" value="SHORT-CHAIN DEHYDROGENASE_REDUCTASE"/>
    <property type="match status" value="1"/>
</dbReference>
<dbReference type="Gene3D" id="3.40.50.720">
    <property type="entry name" value="NAD(P)-binding Rossmann-like Domain"/>
    <property type="match status" value="1"/>
</dbReference>
<dbReference type="STRING" id="1429867.A0A0G4P902"/>
<evidence type="ECO:0000256" key="1">
    <source>
        <dbReference type="ARBA" id="ARBA00006484"/>
    </source>
</evidence>
<dbReference type="GO" id="GO:0016491">
    <property type="term" value="F:oxidoreductase activity"/>
    <property type="evidence" value="ECO:0007669"/>
    <property type="project" value="UniProtKB-KW"/>
</dbReference>
<comment type="similarity">
    <text evidence="1">Belongs to the short-chain dehydrogenases/reductases (SDR) family.</text>
</comment>
<evidence type="ECO:0000313" key="4">
    <source>
        <dbReference type="EMBL" id="CRL22785.1"/>
    </source>
</evidence>